<gene>
    <name evidence="11" type="primary">zraS_2</name>
    <name evidence="11" type="ORF">Enr10x_16350</name>
</gene>
<organism evidence="11 12">
    <name type="scientific">Gimesia panareensis</name>
    <dbReference type="NCBI Taxonomy" id="2527978"/>
    <lineage>
        <taxon>Bacteria</taxon>
        <taxon>Pseudomonadati</taxon>
        <taxon>Planctomycetota</taxon>
        <taxon>Planctomycetia</taxon>
        <taxon>Planctomycetales</taxon>
        <taxon>Planctomycetaceae</taxon>
        <taxon>Gimesia</taxon>
    </lineage>
</organism>
<comment type="catalytic activity">
    <reaction evidence="1">
        <text>ATP + protein L-histidine = ADP + protein N-phospho-L-histidine.</text>
        <dbReference type="EC" id="2.7.13.3"/>
    </reaction>
</comment>
<evidence type="ECO:0000256" key="5">
    <source>
        <dbReference type="ARBA" id="ARBA00022741"/>
    </source>
</evidence>
<keyword evidence="7" id="KW-0067">ATP-binding</keyword>
<evidence type="ECO:0000256" key="4">
    <source>
        <dbReference type="ARBA" id="ARBA00022679"/>
    </source>
</evidence>
<keyword evidence="9" id="KW-1133">Transmembrane helix</keyword>
<dbReference type="GO" id="GO:0000155">
    <property type="term" value="F:phosphorelay sensor kinase activity"/>
    <property type="evidence" value="ECO:0007669"/>
    <property type="project" value="InterPro"/>
</dbReference>
<keyword evidence="6" id="KW-0418">Kinase</keyword>
<dbReference type="InterPro" id="IPR036890">
    <property type="entry name" value="HATPase_C_sf"/>
</dbReference>
<feature type="transmembrane region" description="Helical" evidence="9">
    <location>
        <begin position="75"/>
        <end position="96"/>
    </location>
</feature>
<dbReference type="Gene3D" id="3.30.565.10">
    <property type="entry name" value="Histidine kinase-like ATPase, C-terminal domain"/>
    <property type="match status" value="1"/>
</dbReference>
<dbReference type="InterPro" id="IPR000014">
    <property type="entry name" value="PAS"/>
</dbReference>
<keyword evidence="8" id="KW-0902">Two-component regulatory system</keyword>
<evidence type="ECO:0000313" key="11">
    <source>
        <dbReference type="EMBL" id="QDT26334.1"/>
    </source>
</evidence>
<reference evidence="11 12" key="1">
    <citation type="submission" date="2019-03" db="EMBL/GenBank/DDBJ databases">
        <title>Deep-cultivation of Planctomycetes and their phenomic and genomic characterization uncovers novel biology.</title>
        <authorList>
            <person name="Wiegand S."/>
            <person name="Jogler M."/>
            <person name="Boedeker C."/>
            <person name="Pinto D."/>
            <person name="Vollmers J."/>
            <person name="Rivas-Marin E."/>
            <person name="Kohn T."/>
            <person name="Peeters S.H."/>
            <person name="Heuer A."/>
            <person name="Rast P."/>
            <person name="Oberbeckmann S."/>
            <person name="Bunk B."/>
            <person name="Jeske O."/>
            <person name="Meyerdierks A."/>
            <person name="Storesund J.E."/>
            <person name="Kallscheuer N."/>
            <person name="Luecker S."/>
            <person name="Lage O.M."/>
            <person name="Pohl T."/>
            <person name="Merkel B.J."/>
            <person name="Hornburger P."/>
            <person name="Mueller R.-W."/>
            <person name="Bruemmer F."/>
            <person name="Labrenz M."/>
            <person name="Spormann A.M."/>
            <person name="Op den Camp H."/>
            <person name="Overmann J."/>
            <person name="Amann R."/>
            <person name="Jetten M.S.M."/>
            <person name="Mascher T."/>
            <person name="Medema M.H."/>
            <person name="Devos D.P."/>
            <person name="Kaster A.-K."/>
            <person name="Ovreas L."/>
            <person name="Rohde M."/>
            <person name="Galperin M.Y."/>
            <person name="Jogler C."/>
        </authorList>
    </citation>
    <scope>NUCLEOTIDE SEQUENCE [LARGE SCALE GENOMIC DNA]</scope>
    <source>
        <strain evidence="11 12">Enr10</strain>
    </source>
</reference>
<dbReference type="PRINTS" id="PR00344">
    <property type="entry name" value="BCTRLSENSOR"/>
</dbReference>
<dbReference type="SUPFAM" id="SSF55874">
    <property type="entry name" value="ATPase domain of HSP90 chaperone/DNA topoisomerase II/histidine kinase"/>
    <property type="match status" value="1"/>
</dbReference>
<dbReference type="Pfam" id="PF08448">
    <property type="entry name" value="PAS_4"/>
    <property type="match status" value="1"/>
</dbReference>
<feature type="transmembrane region" description="Helical" evidence="9">
    <location>
        <begin position="12"/>
        <end position="36"/>
    </location>
</feature>
<dbReference type="Proteomes" id="UP000315647">
    <property type="component" value="Chromosome"/>
</dbReference>
<dbReference type="PANTHER" id="PTHR43065:SF10">
    <property type="entry name" value="PEROXIDE STRESS-ACTIVATED HISTIDINE KINASE MAK3"/>
    <property type="match status" value="1"/>
</dbReference>
<dbReference type="SMART" id="SM00388">
    <property type="entry name" value="HisKA"/>
    <property type="match status" value="1"/>
</dbReference>
<proteinExistence type="predicted"/>
<dbReference type="InterPro" id="IPR003594">
    <property type="entry name" value="HATPase_dom"/>
</dbReference>
<keyword evidence="9" id="KW-0472">Membrane</keyword>
<evidence type="ECO:0000256" key="6">
    <source>
        <dbReference type="ARBA" id="ARBA00022777"/>
    </source>
</evidence>
<evidence type="ECO:0000256" key="3">
    <source>
        <dbReference type="ARBA" id="ARBA00022553"/>
    </source>
</evidence>
<keyword evidence="12" id="KW-1185">Reference proteome</keyword>
<keyword evidence="5" id="KW-0547">Nucleotide-binding</keyword>
<feature type="domain" description="Histidine kinase" evidence="10">
    <location>
        <begin position="240"/>
        <end position="450"/>
    </location>
</feature>
<dbReference type="PANTHER" id="PTHR43065">
    <property type="entry name" value="SENSOR HISTIDINE KINASE"/>
    <property type="match status" value="1"/>
</dbReference>
<sequence>MFHVYETRVSRGFQLAIGGLAVLSLTGLVVTLWILVDFHHEQEIVAKIMSHLPDSDLAVARELAGELRFQSQLSILLFLNIIVTGIALVLLVRAYLNSERSLREVKVMASDVLASMDQGVLTTDRDEVITSINPRGRELLSLEEPVIGRPLSDVGVEHTLLCVICSHVNAHHSPVRDCDYTINRDGHEQTLRAGCSLLRNERQEELGTVLHVRDVTERALMEQRLRRMERYAGLGSLATGLQHEIKNPLSALSLHVQLLEEALENQSRSGEIDEMLEVIRTEINRLTSVLEGFRDYASMSEPGRSCVDLKALINKLVRFIRPQAEQQNVNVMVNLPREKPPEIMADSVHIDQVLLNLALNALQAMPDGGTLTIGLNQEGDWLRISITDTGNGIPAELRERIFDPYFTTRHEGTGMGLALCEKIVRQHDGTIDFNTGLSGTTFSVLLPADGTT</sequence>
<dbReference type="Gene3D" id="1.10.287.130">
    <property type="match status" value="1"/>
</dbReference>
<dbReference type="EC" id="2.7.13.3" evidence="2"/>
<dbReference type="SUPFAM" id="SSF55785">
    <property type="entry name" value="PYP-like sensor domain (PAS domain)"/>
    <property type="match status" value="1"/>
</dbReference>
<dbReference type="NCBIfam" id="TIGR00229">
    <property type="entry name" value="sensory_box"/>
    <property type="match status" value="1"/>
</dbReference>
<dbReference type="SUPFAM" id="SSF47384">
    <property type="entry name" value="Homodimeric domain of signal transducing histidine kinase"/>
    <property type="match status" value="1"/>
</dbReference>
<evidence type="ECO:0000256" key="7">
    <source>
        <dbReference type="ARBA" id="ARBA00022840"/>
    </source>
</evidence>
<evidence type="ECO:0000256" key="8">
    <source>
        <dbReference type="ARBA" id="ARBA00023012"/>
    </source>
</evidence>
<keyword evidence="3" id="KW-0597">Phosphoprotein</keyword>
<dbReference type="InterPro" id="IPR004358">
    <property type="entry name" value="Sig_transdc_His_kin-like_C"/>
</dbReference>
<keyword evidence="9" id="KW-0812">Transmembrane</keyword>
<evidence type="ECO:0000256" key="9">
    <source>
        <dbReference type="SAM" id="Phobius"/>
    </source>
</evidence>
<dbReference type="PROSITE" id="PS50109">
    <property type="entry name" value="HIS_KIN"/>
    <property type="match status" value="1"/>
</dbReference>
<dbReference type="InterPro" id="IPR013656">
    <property type="entry name" value="PAS_4"/>
</dbReference>
<dbReference type="InterPro" id="IPR035965">
    <property type="entry name" value="PAS-like_dom_sf"/>
</dbReference>
<protein>
    <recommendedName>
        <fullName evidence="2">histidine kinase</fullName>
        <ecNumber evidence="2">2.7.13.3</ecNumber>
    </recommendedName>
</protein>
<evidence type="ECO:0000256" key="1">
    <source>
        <dbReference type="ARBA" id="ARBA00000085"/>
    </source>
</evidence>
<dbReference type="SMART" id="SM00387">
    <property type="entry name" value="HATPase_c"/>
    <property type="match status" value="1"/>
</dbReference>
<dbReference type="GO" id="GO:0005524">
    <property type="term" value="F:ATP binding"/>
    <property type="evidence" value="ECO:0007669"/>
    <property type="project" value="UniProtKB-KW"/>
</dbReference>
<dbReference type="EMBL" id="CP037421">
    <property type="protein sequence ID" value="QDT26334.1"/>
    <property type="molecule type" value="Genomic_DNA"/>
</dbReference>
<name>A0A517Q3Y9_9PLAN</name>
<dbReference type="Gene3D" id="3.30.450.20">
    <property type="entry name" value="PAS domain"/>
    <property type="match status" value="1"/>
</dbReference>
<dbReference type="AlphaFoldDB" id="A0A517Q3Y9"/>
<evidence type="ECO:0000256" key="2">
    <source>
        <dbReference type="ARBA" id="ARBA00012438"/>
    </source>
</evidence>
<dbReference type="CDD" id="cd00082">
    <property type="entry name" value="HisKA"/>
    <property type="match status" value="1"/>
</dbReference>
<dbReference type="InterPro" id="IPR005467">
    <property type="entry name" value="His_kinase_dom"/>
</dbReference>
<dbReference type="Pfam" id="PF00512">
    <property type="entry name" value="HisKA"/>
    <property type="match status" value="1"/>
</dbReference>
<dbReference type="InterPro" id="IPR003661">
    <property type="entry name" value="HisK_dim/P_dom"/>
</dbReference>
<evidence type="ECO:0000259" key="10">
    <source>
        <dbReference type="PROSITE" id="PS50109"/>
    </source>
</evidence>
<dbReference type="CDD" id="cd00130">
    <property type="entry name" value="PAS"/>
    <property type="match status" value="1"/>
</dbReference>
<keyword evidence="4 11" id="KW-0808">Transferase</keyword>
<dbReference type="RefSeq" id="WP_145448674.1">
    <property type="nucleotide sequence ID" value="NZ_CP037421.1"/>
</dbReference>
<accession>A0A517Q3Y9</accession>
<dbReference type="Pfam" id="PF02518">
    <property type="entry name" value="HATPase_c"/>
    <property type="match status" value="1"/>
</dbReference>
<evidence type="ECO:0000313" key="12">
    <source>
        <dbReference type="Proteomes" id="UP000315647"/>
    </source>
</evidence>
<dbReference type="InterPro" id="IPR036097">
    <property type="entry name" value="HisK_dim/P_sf"/>
</dbReference>